<dbReference type="InterPro" id="IPR036388">
    <property type="entry name" value="WH-like_DNA-bd_sf"/>
</dbReference>
<dbReference type="GO" id="GO:0003700">
    <property type="term" value="F:DNA-binding transcription factor activity"/>
    <property type="evidence" value="ECO:0007669"/>
    <property type="project" value="InterPro"/>
</dbReference>
<accession>A0A099I7Q9</accession>
<gene>
    <name evidence="5" type="ORF">CIAN88_08285</name>
</gene>
<dbReference type="SMART" id="SM00345">
    <property type="entry name" value="HTH_GNTR"/>
    <property type="match status" value="2"/>
</dbReference>
<comment type="caution">
    <text evidence="5">The sequence shown here is derived from an EMBL/GenBank/DDBJ whole genome shotgun (WGS) entry which is preliminary data.</text>
</comment>
<sequence>MEQEATLYRQISRQLLQDIYKGTYPYGTKLPSLQALCEQFGVGRNTIRAALALLEKDGALQREKGSCARVSLDIHHLEKNRYFLYRMACSRDGVAHVYDALGMLMPTAIHAALQHADAQHLEELQFGIRQLTQKEHTLYELNEALQQLYLKVLGFLGNAYLLDLTKQLLDFLYLPYAKKENSEEALADKKVKLSETLAKILLFVMQNNPFMMKKTIRYFCETTKKDSMRYLERICKGIHPQEGIEFEWYTGREVSFLYMKTAGSIVKDIAENRYPDGHLLNLEQMSERYAVSLRTMRRTMKFLNDLQLVETRNGLGSRIVYSSQQKISSQQQEQLHPLLDYYICMLELTELLAKATLSVCMERCTWKELEGLAKEIQEKKRLSPESVLFIIKHHENPCICNIAEQLEEAVCGSMLIRTLFGHEADEQTQQDMKSLCQTLRNRERRRAIQLMQSLLHNETGSWKTKRC</sequence>
<dbReference type="RefSeq" id="WP_044904984.1">
    <property type="nucleotide sequence ID" value="NZ_JQIF01000038.1"/>
</dbReference>
<reference evidence="5 6" key="1">
    <citation type="submission" date="2014-08" db="EMBL/GenBank/DDBJ databases">
        <title>Clostridium innocuum, an unnegligible vancomycin-resistant pathogen causing extra-intestinal infections.</title>
        <authorList>
            <person name="Feng Y."/>
            <person name="Chiu C.-H."/>
        </authorList>
    </citation>
    <scope>NUCLEOTIDE SEQUENCE [LARGE SCALE GENOMIC DNA]</scope>
    <source>
        <strain evidence="5 6">AN88</strain>
    </source>
</reference>
<evidence type="ECO:0000259" key="4">
    <source>
        <dbReference type="PROSITE" id="PS50949"/>
    </source>
</evidence>
<evidence type="ECO:0000256" key="3">
    <source>
        <dbReference type="ARBA" id="ARBA00023163"/>
    </source>
</evidence>
<evidence type="ECO:0000313" key="6">
    <source>
        <dbReference type="Proteomes" id="UP000030008"/>
    </source>
</evidence>
<dbReference type="Proteomes" id="UP000030008">
    <property type="component" value="Unassembled WGS sequence"/>
</dbReference>
<keyword evidence="2" id="KW-0238">DNA-binding</keyword>
<dbReference type="InterPro" id="IPR036390">
    <property type="entry name" value="WH_DNA-bd_sf"/>
</dbReference>
<keyword evidence="3" id="KW-0804">Transcription</keyword>
<evidence type="ECO:0000256" key="2">
    <source>
        <dbReference type="ARBA" id="ARBA00023125"/>
    </source>
</evidence>
<evidence type="ECO:0000313" key="5">
    <source>
        <dbReference type="EMBL" id="KGJ53606.1"/>
    </source>
</evidence>
<dbReference type="AlphaFoldDB" id="A0A099I7Q9"/>
<dbReference type="SUPFAM" id="SSF46785">
    <property type="entry name" value="Winged helix' DNA-binding domain"/>
    <property type="match status" value="2"/>
</dbReference>
<dbReference type="PROSITE" id="PS50949">
    <property type="entry name" value="HTH_GNTR"/>
    <property type="match status" value="1"/>
</dbReference>
<evidence type="ECO:0000256" key="1">
    <source>
        <dbReference type="ARBA" id="ARBA00023015"/>
    </source>
</evidence>
<protein>
    <submittedName>
        <fullName evidence="5">GntR family transcriptional regulator</fullName>
    </submittedName>
</protein>
<feature type="domain" description="HTH gntR-type" evidence="4">
    <location>
        <begin position="5"/>
        <end position="73"/>
    </location>
</feature>
<dbReference type="Pfam" id="PF00392">
    <property type="entry name" value="GntR"/>
    <property type="match status" value="1"/>
</dbReference>
<dbReference type="InterPro" id="IPR000524">
    <property type="entry name" value="Tscrpt_reg_HTH_GntR"/>
</dbReference>
<dbReference type="GO" id="GO:0003677">
    <property type="term" value="F:DNA binding"/>
    <property type="evidence" value="ECO:0007669"/>
    <property type="project" value="UniProtKB-KW"/>
</dbReference>
<dbReference type="PRINTS" id="PR00035">
    <property type="entry name" value="HTHGNTR"/>
</dbReference>
<dbReference type="PANTHER" id="PTHR43537">
    <property type="entry name" value="TRANSCRIPTIONAL REGULATOR, GNTR FAMILY"/>
    <property type="match status" value="1"/>
</dbReference>
<dbReference type="CDD" id="cd07377">
    <property type="entry name" value="WHTH_GntR"/>
    <property type="match status" value="1"/>
</dbReference>
<dbReference type="Gene3D" id="1.10.10.10">
    <property type="entry name" value="Winged helix-like DNA-binding domain superfamily/Winged helix DNA-binding domain"/>
    <property type="match status" value="2"/>
</dbReference>
<proteinExistence type="predicted"/>
<dbReference type="PANTHER" id="PTHR43537:SF5">
    <property type="entry name" value="UXU OPERON TRANSCRIPTIONAL REGULATOR"/>
    <property type="match status" value="1"/>
</dbReference>
<organism evidence="5 6">
    <name type="scientific">Clostridium innocuum</name>
    <dbReference type="NCBI Taxonomy" id="1522"/>
    <lineage>
        <taxon>Bacteria</taxon>
        <taxon>Bacillati</taxon>
        <taxon>Bacillota</taxon>
        <taxon>Clostridia</taxon>
        <taxon>Eubacteriales</taxon>
        <taxon>Clostridiaceae</taxon>
        <taxon>Clostridium</taxon>
    </lineage>
</organism>
<dbReference type="EMBL" id="JQIF01000038">
    <property type="protein sequence ID" value="KGJ53606.1"/>
    <property type="molecule type" value="Genomic_DNA"/>
</dbReference>
<name>A0A099I7Q9_CLOIN</name>
<keyword evidence="1" id="KW-0805">Transcription regulation</keyword>